<dbReference type="SUPFAM" id="SSF55298">
    <property type="entry name" value="YjgF-like"/>
    <property type="match status" value="1"/>
</dbReference>
<dbReference type="InterPro" id="IPR006175">
    <property type="entry name" value="YjgF/YER057c/UK114"/>
</dbReference>
<dbReference type="PANTHER" id="PTHR47328:SF1">
    <property type="entry name" value="RUTC FAMILY PROTEIN YOAB"/>
    <property type="match status" value="1"/>
</dbReference>
<dbReference type="STRING" id="1157962.A0A250XK46"/>
<evidence type="ECO:0000313" key="2">
    <source>
        <dbReference type="EMBL" id="GAX83299.1"/>
    </source>
</evidence>
<evidence type="ECO:0000313" key="3">
    <source>
        <dbReference type="Proteomes" id="UP000232323"/>
    </source>
</evidence>
<dbReference type="EMBL" id="BEGY01000095">
    <property type="protein sequence ID" value="GAX83299.1"/>
    <property type="molecule type" value="Genomic_DNA"/>
</dbReference>
<dbReference type="Pfam" id="PF01042">
    <property type="entry name" value="Ribonuc_L-PSP"/>
    <property type="match status" value="1"/>
</dbReference>
<dbReference type="PANTHER" id="PTHR47328">
    <property type="match status" value="1"/>
</dbReference>
<organism evidence="2 3">
    <name type="scientific">Chlamydomonas eustigma</name>
    <dbReference type="NCBI Taxonomy" id="1157962"/>
    <lineage>
        <taxon>Eukaryota</taxon>
        <taxon>Viridiplantae</taxon>
        <taxon>Chlorophyta</taxon>
        <taxon>core chlorophytes</taxon>
        <taxon>Chlorophyceae</taxon>
        <taxon>CS clade</taxon>
        <taxon>Chlamydomonadales</taxon>
        <taxon>Chlamydomonadaceae</taxon>
        <taxon>Chlamydomonas</taxon>
    </lineage>
</organism>
<keyword evidence="1" id="KW-0732">Signal</keyword>
<proteinExistence type="predicted"/>
<sequence length="139" mass="15451">MIQFFLLSTTRCLFTFMIAVTIIECGKRYSEATVHNGVAYLAGQVPENTEGQGIMEQTQDVLNIIDKMLTRAGTDKSHILMATIYLVDMSEYAGMNEVWDKWVTPEATPARATVEVTKLANPGWKLEIVVTAALPTVHQ</sequence>
<dbReference type="OrthoDB" id="309640at2759"/>
<accession>A0A250XK46</accession>
<dbReference type="InterPro" id="IPR035709">
    <property type="entry name" value="YoaB-like"/>
</dbReference>
<feature type="signal peptide" evidence="1">
    <location>
        <begin position="1"/>
        <end position="19"/>
    </location>
</feature>
<dbReference type="Proteomes" id="UP000232323">
    <property type="component" value="Unassembled WGS sequence"/>
</dbReference>
<name>A0A250XK46_9CHLO</name>
<protein>
    <submittedName>
        <fullName evidence="2">Uncharacterized protein</fullName>
    </submittedName>
</protein>
<feature type="chain" id="PRO_5012693473" evidence="1">
    <location>
        <begin position="20"/>
        <end position="139"/>
    </location>
</feature>
<dbReference type="CDD" id="cd06150">
    <property type="entry name" value="YjgF_YER057c_UK114_like_2"/>
    <property type="match status" value="1"/>
</dbReference>
<dbReference type="InterPro" id="IPR035959">
    <property type="entry name" value="RutC-like_sf"/>
</dbReference>
<gene>
    <name evidence="2" type="ORF">CEUSTIGMA_g10725.t1</name>
</gene>
<reference evidence="2 3" key="1">
    <citation type="submission" date="2017-08" db="EMBL/GenBank/DDBJ databases">
        <title>Acidophilic green algal genome provides insights into adaptation to an acidic environment.</title>
        <authorList>
            <person name="Hirooka S."/>
            <person name="Hirose Y."/>
            <person name="Kanesaki Y."/>
            <person name="Higuchi S."/>
            <person name="Fujiwara T."/>
            <person name="Onuma R."/>
            <person name="Era A."/>
            <person name="Ohbayashi R."/>
            <person name="Uzuka A."/>
            <person name="Nozaki H."/>
            <person name="Yoshikawa H."/>
            <person name="Miyagishima S.Y."/>
        </authorList>
    </citation>
    <scope>NUCLEOTIDE SEQUENCE [LARGE SCALE GENOMIC DNA]</scope>
    <source>
        <strain evidence="2 3">NIES-2499</strain>
    </source>
</reference>
<evidence type="ECO:0000256" key="1">
    <source>
        <dbReference type="SAM" id="SignalP"/>
    </source>
</evidence>
<dbReference type="AlphaFoldDB" id="A0A250XK46"/>
<keyword evidence="3" id="KW-1185">Reference proteome</keyword>
<comment type="caution">
    <text evidence="2">The sequence shown here is derived from an EMBL/GenBank/DDBJ whole genome shotgun (WGS) entry which is preliminary data.</text>
</comment>
<dbReference type="Gene3D" id="3.30.1330.40">
    <property type="entry name" value="RutC-like"/>
    <property type="match status" value="1"/>
</dbReference>